<dbReference type="RefSeq" id="WP_057948470.1">
    <property type="nucleotide sequence ID" value="NZ_CP110813.1"/>
</dbReference>
<dbReference type="Pfam" id="PF00701">
    <property type="entry name" value="DHDPS"/>
    <property type="match status" value="1"/>
</dbReference>
<dbReference type="EMBL" id="CP013140">
    <property type="protein sequence ID" value="ALN59027.1"/>
    <property type="molecule type" value="Genomic_DNA"/>
</dbReference>
<dbReference type="OrthoDB" id="199953at2"/>
<dbReference type="CDD" id="cd00408">
    <property type="entry name" value="DHDPS-like"/>
    <property type="match status" value="1"/>
</dbReference>
<dbReference type="Gene3D" id="3.20.20.70">
    <property type="entry name" value="Aldolase class I"/>
    <property type="match status" value="1"/>
</dbReference>
<evidence type="ECO:0000256" key="2">
    <source>
        <dbReference type="ARBA" id="ARBA00023239"/>
    </source>
</evidence>
<name>A0A0S2DKJ5_LYSEN</name>
<dbReference type="SMART" id="SM01130">
    <property type="entry name" value="DHDPS"/>
    <property type="match status" value="1"/>
</dbReference>
<evidence type="ECO:0000313" key="5">
    <source>
        <dbReference type="Proteomes" id="UP000061569"/>
    </source>
</evidence>
<dbReference type="SUPFAM" id="SSF51569">
    <property type="entry name" value="Aldolase"/>
    <property type="match status" value="1"/>
</dbReference>
<evidence type="ECO:0000256" key="3">
    <source>
        <dbReference type="PIRNR" id="PIRNR001365"/>
    </source>
</evidence>
<dbReference type="AlphaFoldDB" id="A0A0S2DKJ5"/>
<keyword evidence="2 3" id="KW-0456">Lyase</keyword>
<reference evidence="4 5" key="1">
    <citation type="submission" date="2015-11" db="EMBL/GenBank/DDBJ databases">
        <title>Genome sequences of Lysobacter enzymogenes strain C3 and Lysobacter antibioticus ATCC 29479.</title>
        <authorList>
            <person name="Kobayashi D.Y."/>
        </authorList>
    </citation>
    <scope>NUCLEOTIDE SEQUENCE [LARGE SCALE GENOMIC DNA]</scope>
    <source>
        <strain evidence="4 5">C3</strain>
    </source>
</reference>
<evidence type="ECO:0000313" key="4">
    <source>
        <dbReference type="EMBL" id="ALN59027.1"/>
    </source>
</evidence>
<dbReference type="PATRIC" id="fig|69.6.peg.3627"/>
<dbReference type="PANTHER" id="PTHR12128">
    <property type="entry name" value="DIHYDRODIPICOLINATE SYNTHASE"/>
    <property type="match status" value="1"/>
</dbReference>
<comment type="similarity">
    <text evidence="1 3">Belongs to the DapA family.</text>
</comment>
<protein>
    <submittedName>
        <fullName evidence="4">Dihydrodipicolinate synthetase family</fullName>
    </submittedName>
</protein>
<dbReference type="GO" id="GO:0008840">
    <property type="term" value="F:4-hydroxy-tetrahydrodipicolinate synthase activity"/>
    <property type="evidence" value="ECO:0007669"/>
    <property type="project" value="TreeGrafter"/>
</dbReference>
<dbReference type="Proteomes" id="UP000061569">
    <property type="component" value="Chromosome"/>
</dbReference>
<dbReference type="PRINTS" id="PR00146">
    <property type="entry name" value="DHPICSNTHASE"/>
</dbReference>
<sequence length="303" mass="32451">MHNIDLHGIVAYPITPFREEDGGVDADTLVRLIDQLIDAGVHAIAPLGSTGESAYLSESEWRHVVETSVIRVARRVPVIVGISELTTAAAARRATFAEEAGADAIMVLPTSYWKLGEEEVFQHYARIAAATRLPIMAYNNPATSGIDMSPELMIRMVREIDNVCMIKESSGDIQRMHRIHELSGGTVPFFNGSNPLALEAFAAGATGWCTAAACLIPEQTLSLYAAVRSGNLAAARQTFYRQLPLLQFILKGGLPKTVKAGLRLQGLDVGAPRHPVLPLDEAGCRALATILGQVASGEARSAA</sequence>
<dbReference type="InterPro" id="IPR002220">
    <property type="entry name" value="DapA-like"/>
</dbReference>
<proteinExistence type="inferred from homology"/>
<dbReference type="InterPro" id="IPR013785">
    <property type="entry name" value="Aldolase_TIM"/>
</dbReference>
<gene>
    <name evidence="4" type="ORF">GLE_3683</name>
</gene>
<dbReference type="PIRSF" id="PIRSF001365">
    <property type="entry name" value="DHDPS"/>
    <property type="match status" value="1"/>
</dbReference>
<dbReference type="STRING" id="69.GLE_3683"/>
<accession>A0A0S2DKJ5</accession>
<evidence type="ECO:0000256" key="1">
    <source>
        <dbReference type="ARBA" id="ARBA00007592"/>
    </source>
</evidence>
<dbReference type="GO" id="GO:0005829">
    <property type="term" value="C:cytosol"/>
    <property type="evidence" value="ECO:0007669"/>
    <property type="project" value="TreeGrafter"/>
</dbReference>
<organism evidence="4 5">
    <name type="scientific">Lysobacter enzymogenes</name>
    <dbReference type="NCBI Taxonomy" id="69"/>
    <lineage>
        <taxon>Bacteria</taxon>
        <taxon>Pseudomonadati</taxon>
        <taxon>Pseudomonadota</taxon>
        <taxon>Gammaproteobacteria</taxon>
        <taxon>Lysobacterales</taxon>
        <taxon>Lysobacteraceae</taxon>
        <taxon>Lysobacter</taxon>
    </lineage>
</organism>
<dbReference type="PANTHER" id="PTHR12128:SF66">
    <property type="entry name" value="4-HYDROXY-2-OXOGLUTARATE ALDOLASE, MITOCHONDRIAL"/>
    <property type="match status" value="1"/>
</dbReference>
<dbReference type="KEGG" id="lez:GLE_3683"/>